<gene>
    <name evidence="2" type="ORF">SCE1572_04185</name>
</gene>
<dbReference type="EMBL" id="CP003969">
    <property type="protein sequence ID" value="AGP33765.1"/>
    <property type="molecule type" value="Genomic_DNA"/>
</dbReference>
<accession>S4XPL5</accession>
<protein>
    <submittedName>
        <fullName evidence="2">Uncharacterized protein</fullName>
    </submittedName>
</protein>
<reference evidence="2 3" key="1">
    <citation type="journal article" date="2013" name="Sci. Rep.">
        <title>Extraordinary expansion of a Sorangium cellulosum genome from an alkaline milieu.</title>
        <authorList>
            <person name="Han K."/>
            <person name="Li Z.F."/>
            <person name="Peng R."/>
            <person name="Zhu L.P."/>
            <person name="Zhou T."/>
            <person name="Wang L.G."/>
            <person name="Li S.G."/>
            <person name="Zhang X.B."/>
            <person name="Hu W."/>
            <person name="Wu Z.H."/>
            <person name="Qin N."/>
            <person name="Li Y.Z."/>
        </authorList>
    </citation>
    <scope>NUCLEOTIDE SEQUENCE [LARGE SCALE GENOMIC DNA]</scope>
    <source>
        <strain evidence="2 3">So0157-2</strain>
    </source>
</reference>
<dbReference type="HOGENOM" id="CLU_2182231_0_0_7"/>
<organism evidence="2 3">
    <name type="scientific">Sorangium cellulosum So0157-2</name>
    <dbReference type="NCBI Taxonomy" id="1254432"/>
    <lineage>
        <taxon>Bacteria</taxon>
        <taxon>Pseudomonadati</taxon>
        <taxon>Myxococcota</taxon>
        <taxon>Polyangia</taxon>
        <taxon>Polyangiales</taxon>
        <taxon>Polyangiaceae</taxon>
        <taxon>Sorangium</taxon>
    </lineage>
</organism>
<dbReference type="AlphaFoldDB" id="S4XPL5"/>
<dbReference type="PATRIC" id="fig|1254432.3.peg.927"/>
<feature type="region of interest" description="Disordered" evidence="1">
    <location>
        <begin position="1"/>
        <end position="109"/>
    </location>
</feature>
<dbReference type="Proteomes" id="UP000014803">
    <property type="component" value="Chromosome"/>
</dbReference>
<proteinExistence type="predicted"/>
<evidence type="ECO:0000313" key="3">
    <source>
        <dbReference type="Proteomes" id="UP000014803"/>
    </source>
</evidence>
<name>S4XPL5_SORCE</name>
<evidence type="ECO:0000313" key="2">
    <source>
        <dbReference type="EMBL" id="AGP33765.1"/>
    </source>
</evidence>
<evidence type="ECO:0000256" key="1">
    <source>
        <dbReference type="SAM" id="MobiDB-lite"/>
    </source>
</evidence>
<dbReference type="KEGG" id="scu:SCE1572_04185"/>
<feature type="compositionally biased region" description="Basic and acidic residues" evidence="1">
    <location>
        <begin position="66"/>
        <end position="75"/>
    </location>
</feature>
<feature type="compositionally biased region" description="Low complexity" evidence="1">
    <location>
        <begin position="1"/>
        <end position="32"/>
    </location>
</feature>
<sequence>MGSVGPARAPRTARGRASGMAAPRAAATAARAPLESEVLAGAATRDLRGASGGGRSPARACAGDGDGEREARTTERGATMRLGQRRGPLGATGARGAGGALRVEPGRRG</sequence>